<dbReference type="KEGG" id="vbl:L21SP4_02031"/>
<organism evidence="2 3">
    <name type="scientific">Kiritimatiella glycovorans</name>
    <dbReference type="NCBI Taxonomy" id="1307763"/>
    <lineage>
        <taxon>Bacteria</taxon>
        <taxon>Pseudomonadati</taxon>
        <taxon>Kiritimatiellota</taxon>
        <taxon>Kiritimatiellia</taxon>
        <taxon>Kiritimatiellales</taxon>
        <taxon>Kiritimatiellaceae</taxon>
        <taxon>Kiritimatiella</taxon>
    </lineage>
</organism>
<keyword evidence="3" id="KW-1185">Reference proteome</keyword>
<feature type="chain" id="PRO_5005184143" evidence="1">
    <location>
        <begin position="22"/>
        <end position="1425"/>
    </location>
</feature>
<dbReference type="OrthoDB" id="9776971at2"/>
<protein>
    <submittedName>
        <fullName evidence="2">Uncharacterized protein</fullName>
    </submittedName>
</protein>
<proteinExistence type="predicted"/>
<dbReference type="RefSeq" id="WP_052882515.1">
    <property type="nucleotide sequence ID" value="NZ_CP010904.1"/>
</dbReference>
<dbReference type="InterPro" id="IPR017853">
    <property type="entry name" value="GH"/>
</dbReference>
<reference evidence="2 3" key="2">
    <citation type="journal article" date="2016" name="ISME J.">
        <title>Characterization of the first cultured representative of Verrucomicrobia subdivision 5 indicates the proposal of a novel phylum.</title>
        <authorList>
            <person name="Spring S."/>
            <person name="Bunk B."/>
            <person name="Sproer C."/>
            <person name="Schumann P."/>
            <person name="Rohde M."/>
            <person name="Tindall B.J."/>
            <person name="Klenk H.P."/>
        </authorList>
    </citation>
    <scope>NUCLEOTIDE SEQUENCE [LARGE SCALE GENOMIC DNA]</scope>
    <source>
        <strain evidence="2 3">L21-Fru-AB</strain>
    </source>
</reference>
<dbReference type="Gene3D" id="3.20.20.80">
    <property type="entry name" value="Glycosidases"/>
    <property type="match status" value="1"/>
</dbReference>
<evidence type="ECO:0000313" key="2">
    <source>
        <dbReference type="EMBL" id="AKJ65264.1"/>
    </source>
</evidence>
<dbReference type="SUPFAM" id="SSF51445">
    <property type="entry name" value="(Trans)glycosidases"/>
    <property type="match status" value="1"/>
</dbReference>
<evidence type="ECO:0000256" key="1">
    <source>
        <dbReference type="SAM" id="SignalP"/>
    </source>
</evidence>
<sequence length="1425" mass="156249" precursor="true">MKNRWIRILWLAVCAATVAPAQEDYTDIGTFEPFWRYSAALGGYNGNDFHSGGQGLEVVPDHLIRNNDFPYPKRPYPEENMFADHLSLVRILGGFTGGDSDPVVRALDLVYTNAAGDYLFRSDLLEDRLSPYLDNGYTNFTVVFDNIPWDFTDEPRTGPYGQVGVPRDFGDWTDFVTTFCSNFVDLIGAENTAGLRFRTGTEFHALDRFHGTEAEFMDFYNSCWRGVSNVLPEASFGPYNFYSPSVSQMDTHGGDHNVNSLLIPQEKDPAAPFDWASSSTYYSPGQSTASRLSGLFEVWDEFESRYPAMPPPSREIHEFGILNNSHQEPGALGGAMTAQMIMRLRARGLDKLWHWWMLDKFRDQDNVLQGFLIGDAWLYSIFEHARGGDSWTLYPTGSSSVGTDHLGFYVRKGSEAFLILSAYNTNPSQYTAEDVTFRIPNNHASLDTDRMRFVALNRDTALHDEIHRDLRDQGLLTSYFQTRPQYCGSVREMARDDGAREGESYVGENRARYERFWQHSLTLRPVSERGNISIVEDGDEYRVTARLNVPEVLVLHMPLKHAATVEWNDPAAGGEWNEAENWNPAATPDASSSVLWRYDDGDPALSVTTPVETFQIRAERSTTNLYDNRHGGLRVLRYGTYAGSLTVDDGEGLINMHVDDWYGAQLYVANADSNAAASVVEAATIDLDSFTLGAVPGGNSYYTHEDGYLGMQLDLTLGDASGPTTNEAVFRQTGGQVFVGHRDYPLLIGNANQPGRFILDHGILSSGLSFGNTNGVFEFNAGRVDSGDRDVIWGGVASATGTVQFAGEGTREISVRAGRTLTVNPVVRMEDNPRAAGSFLKNGDGTLRLAEGTVLDLSGTVRVEAGTLALQTRALNPMLSLIVDEEGTVDLDYPGTASVRRVSFDGGQNWTSTGGFDSTHPRFTGSGTLEMVDPYYHWKNPRAGGYWDISTNWVEGAVPPPEAGAVWTYSSNRPVLRITNAVRIADLVVEKETPETENNSLGLYVENWDTTDGSLTVKDGFGAIDMGGAHLRVYNHDAGGAADILEFHSFTGRGFDVSTYGGTSYYTHESGEIRTSVTIGLSMANNPANRVEFRQTGGTVYCDNTDWSLMAGNNNGAGCYILDGGTCSFTLYLRGDTSCLEFNGGTWASRDRNYVWKAPGYAGNVYFAGTGSHIVDVSAGQNLTVLPEVILTDKPGEQGTFRKTGGGEMLVQSGLDLSGATRIEEGTLTISTNRINRDLTVSVDSGARFNLAFSGTAAVHAVSFDGGETWAAPGVWGGSGSGAPNIAPQLDGAGLIRTLTDDLLPRSWKQTHFSEEEIENGLAGESVDSDDDGRDNWHEYVAGTDPRDQASKLVLRIVPGHSPSGCELHFNSVSDRNYGLLYTTNRLPVSWSPLDTNMPGTGEEISVTPDHEFNRVFYRLKVTAP</sequence>
<reference evidence="3" key="1">
    <citation type="submission" date="2015-02" db="EMBL/GenBank/DDBJ databases">
        <title>Description and complete genome sequence of the first cultured representative of the subdivision 5 of the Verrucomicrobia phylum.</title>
        <authorList>
            <person name="Spring S."/>
            <person name="Bunk B."/>
            <person name="Sproer C."/>
            <person name="Klenk H.-P."/>
        </authorList>
    </citation>
    <scope>NUCLEOTIDE SEQUENCE [LARGE SCALE GENOMIC DNA]</scope>
    <source>
        <strain evidence="3">L21-Fru-AB</strain>
    </source>
</reference>
<dbReference type="InterPro" id="IPR036278">
    <property type="entry name" value="Sialidase_sf"/>
</dbReference>
<dbReference type="EMBL" id="CP010904">
    <property type="protein sequence ID" value="AKJ65264.1"/>
    <property type="molecule type" value="Genomic_DNA"/>
</dbReference>
<name>A0A0G3EM78_9BACT</name>
<keyword evidence="1" id="KW-0732">Signal</keyword>
<accession>A0A0G3EM78</accession>
<feature type="signal peptide" evidence="1">
    <location>
        <begin position="1"/>
        <end position="21"/>
    </location>
</feature>
<dbReference type="Proteomes" id="UP000035268">
    <property type="component" value="Chromosome"/>
</dbReference>
<evidence type="ECO:0000313" key="3">
    <source>
        <dbReference type="Proteomes" id="UP000035268"/>
    </source>
</evidence>
<gene>
    <name evidence="2" type="ORF">L21SP4_02031</name>
</gene>
<dbReference type="SUPFAM" id="SSF50939">
    <property type="entry name" value="Sialidases"/>
    <property type="match status" value="1"/>
</dbReference>